<dbReference type="AlphaFoldDB" id="A0AAV5UHB4"/>
<dbReference type="Proteomes" id="UP001432027">
    <property type="component" value="Unassembled WGS sequence"/>
</dbReference>
<evidence type="ECO:0000313" key="2">
    <source>
        <dbReference type="EMBL" id="GMT05826.1"/>
    </source>
</evidence>
<evidence type="ECO:0000313" key="3">
    <source>
        <dbReference type="Proteomes" id="UP001432027"/>
    </source>
</evidence>
<organism evidence="2 3">
    <name type="scientific">Pristionchus entomophagus</name>
    <dbReference type="NCBI Taxonomy" id="358040"/>
    <lineage>
        <taxon>Eukaryota</taxon>
        <taxon>Metazoa</taxon>
        <taxon>Ecdysozoa</taxon>
        <taxon>Nematoda</taxon>
        <taxon>Chromadorea</taxon>
        <taxon>Rhabditida</taxon>
        <taxon>Rhabditina</taxon>
        <taxon>Diplogasteromorpha</taxon>
        <taxon>Diplogasteroidea</taxon>
        <taxon>Neodiplogasteridae</taxon>
        <taxon>Pristionchus</taxon>
    </lineage>
</organism>
<sequence>HQISNLCKNSSASIAALYDTQVMFIADRKLMPKDCEIHRIAPQGNSTLIVEAFLPASFVYLLPPNTTARTVFKINQIILKLFSYEKSQIQEYWLSKELRLPTFANDVQQTSISSSVIALSLISLGGIFVAFLVGLGISFGVFIVEITTFQSVHCQNVHSCLTHFL</sequence>
<keyword evidence="1" id="KW-0472">Membrane</keyword>
<feature type="non-terminal residue" evidence="2">
    <location>
        <position position="1"/>
    </location>
</feature>
<comment type="caution">
    <text evidence="2">The sequence shown here is derived from an EMBL/GenBank/DDBJ whole genome shotgun (WGS) entry which is preliminary data.</text>
</comment>
<feature type="non-terminal residue" evidence="2">
    <location>
        <position position="165"/>
    </location>
</feature>
<proteinExistence type="predicted"/>
<dbReference type="EMBL" id="BTSX01000006">
    <property type="protein sequence ID" value="GMT05826.1"/>
    <property type="molecule type" value="Genomic_DNA"/>
</dbReference>
<name>A0AAV5UHB4_9BILA</name>
<protein>
    <submittedName>
        <fullName evidence="2">Uncharacterized protein</fullName>
    </submittedName>
</protein>
<feature type="transmembrane region" description="Helical" evidence="1">
    <location>
        <begin position="116"/>
        <end position="144"/>
    </location>
</feature>
<keyword evidence="1" id="KW-0812">Transmembrane</keyword>
<evidence type="ECO:0000256" key="1">
    <source>
        <dbReference type="SAM" id="Phobius"/>
    </source>
</evidence>
<accession>A0AAV5UHB4</accession>
<keyword evidence="3" id="KW-1185">Reference proteome</keyword>
<reference evidence="2" key="1">
    <citation type="submission" date="2023-10" db="EMBL/GenBank/DDBJ databases">
        <title>Genome assembly of Pristionchus species.</title>
        <authorList>
            <person name="Yoshida K."/>
            <person name="Sommer R.J."/>
        </authorList>
    </citation>
    <scope>NUCLEOTIDE SEQUENCE</scope>
    <source>
        <strain evidence="2">RS0144</strain>
    </source>
</reference>
<gene>
    <name evidence="2" type="ORF">PENTCL1PPCAC_28000</name>
</gene>
<keyword evidence="1" id="KW-1133">Transmembrane helix</keyword>